<sequence>MRYCGTTSGLVSDVQRDSVNLLMALYAAAVEAVSPYGTVVEHADYLRRMFDAGGFRRLYVAAIGKSAYGMARAIEDTLPDILTDGVAITKYGHADVHPLGKTRVFEAAHPTPDEHGLEATRYLLGLARGLDEQTLLLCLLSGGGSALFVCPPDGVTLQDKQTTTRLLLNAGANIAELNAVRKHLSLVKGGRFAMMAYPARVVSLIISDCVGDPLDVIASGPTAADTTTFADALDVLRRYDLTHQLPTFVVNHLLEGQSGLHPDTPKDGDAVLRDVENIIVANNLKALNAAHTRATIMGNDARILTDSLTGEARTAARWLASQLRQQQRPTTSPLCLISGGETTVTVRGSGTGGRNMELALAFAIEIEGVDGVTLLSAGTDGTDCVDSAAGALVNGYTTIRAKNMGMDPVQYLNNNDSYNFFHQLGDLFVTGPTQTNVMDIQLIKQQ</sequence>
<keyword evidence="4" id="KW-1185">Reference proteome</keyword>
<evidence type="ECO:0000259" key="2">
    <source>
        <dbReference type="Pfam" id="PF13660"/>
    </source>
</evidence>
<evidence type="ECO:0000313" key="4">
    <source>
        <dbReference type="Proteomes" id="UP001196980"/>
    </source>
</evidence>
<dbReference type="EMBL" id="JABXWD010000028">
    <property type="protein sequence ID" value="MBV6340513.1"/>
    <property type="molecule type" value="Genomic_DNA"/>
</dbReference>
<dbReference type="PANTHER" id="PTHR12227">
    <property type="entry name" value="GLYCERATE KINASE"/>
    <property type="match status" value="1"/>
</dbReference>
<organism evidence="3 4">
    <name type="scientific">Candidatus Magnetobacterium casense</name>
    <dbReference type="NCBI Taxonomy" id="1455061"/>
    <lineage>
        <taxon>Bacteria</taxon>
        <taxon>Pseudomonadati</taxon>
        <taxon>Nitrospirota</taxon>
        <taxon>Thermodesulfovibrionia</taxon>
        <taxon>Thermodesulfovibrionales</taxon>
        <taxon>Candidatus Magnetobacteriaceae</taxon>
        <taxon>Candidatus Magnetobacterium</taxon>
    </lineage>
</organism>
<keyword evidence="3" id="KW-0418">Kinase</keyword>
<dbReference type="RefSeq" id="WP_218251134.1">
    <property type="nucleotide sequence ID" value="NZ_JABXWD010000028.1"/>
</dbReference>
<dbReference type="GO" id="GO:0016301">
    <property type="term" value="F:kinase activity"/>
    <property type="evidence" value="ECO:0007669"/>
    <property type="project" value="UniProtKB-KW"/>
</dbReference>
<dbReference type="InterPro" id="IPR007835">
    <property type="entry name" value="MOFRL"/>
</dbReference>
<dbReference type="Pfam" id="PF05161">
    <property type="entry name" value="MOFRL"/>
    <property type="match status" value="1"/>
</dbReference>
<name>A0ABS6RV64_9BACT</name>
<dbReference type="PANTHER" id="PTHR12227:SF0">
    <property type="entry name" value="GLYCERATE KINASE"/>
    <property type="match status" value="1"/>
</dbReference>
<gene>
    <name evidence="3" type="ORF">HWQ67_02830</name>
</gene>
<feature type="domain" description="MOFRL-associated" evidence="2">
    <location>
        <begin position="22"/>
        <end position="253"/>
    </location>
</feature>
<dbReference type="InterPro" id="IPR025286">
    <property type="entry name" value="MOFRL_assoc_dom"/>
</dbReference>
<proteinExistence type="predicted"/>
<comment type="caution">
    <text evidence="3">The sequence shown here is derived from an EMBL/GenBank/DDBJ whole genome shotgun (WGS) entry which is preliminary data.</text>
</comment>
<keyword evidence="3" id="KW-0808">Transferase</keyword>
<dbReference type="Proteomes" id="UP001196980">
    <property type="component" value="Unassembled WGS sequence"/>
</dbReference>
<dbReference type="InterPro" id="IPR039760">
    <property type="entry name" value="MOFRL_protein"/>
</dbReference>
<accession>A0ABS6RV64</accession>
<feature type="domain" description="MOFRL" evidence="1">
    <location>
        <begin position="334"/>
        <end position="439"/>
    </location>
</feature>
<evidence type="ECO:0000259" key="1">
    <source>
        <dbReference type="Pfam" id="PF05161"/>
    </source>
</evidence>
<dbReference type="Pfam" id="PF13660">
    <property type="entry name" value="DUF4147"/>
    <property type="match status" value="1"/>
</dbReference>
<reference evidence="3 4" key="1">
    <citation type="journal article" date="2020" name="J Geophys Res Biogeosci">
        <title>Magnetotaxis as an Adaptation to Enable Bacterial Shuttling of Microbial Sulfur and Sulfur Cycling Across Aquatic Oxic#Anoxic Interfaces.</title>
        <authorList>
            <person name="Li J."/>
            <person name="Liu P."/>
            <person name="Wang J."/>
            <person name="Roberts A.P."/>
            <person name="Pan Y."/>
        </authorList>
    </citation>
    <scope>NUCLEOTIDE SEQUENCE [LARGE SCALE GENOMIC DNA]</scope>
    <source>
        <strain evidence="3 4">MYR-1_YQ</strain>
    </source>
</reference>
<evidence type="ECO:0000313" key="3">
    <source>
        <dbReference type="EMBL" id="MBV6340513.1"/>
    </source>
</evidence>
<protein>
    <submittedName>
        <fullName evidence="3">Glycerate kinase</fullName>
    </submittedName>
</protein>